<dbReference type="InterPro" id="IPR027473">
    <property type="entry name" value="L-asparaginase_C"/>
</dbReference>
<gene>
    <name evidence="12" type="ORF">DCC39_06245</name>
</gene>
<comment type="caution">
    <text evidence="12">The sequence shown here is derived from an EMBL/GenBank/DDBJ whole genome shotgun (WGS) entry which is preliminary data.</text>
</comment>
<dbReference type="PROSITE" id="PS51732">
    <property type="entry name" value="ASN_GLN_ASE_3"/>
    <property type="match status" value="1"/>
</dbReference>
<feature type="domain" description="L-asparaginase N-terminal" evidence="10">
    <location>
        <begin position="3"/>
        <end position="191"/>
    </location>
</feature>
<dbReference type="InterPro" id="IPR006034">
    <property type="entry name" value="Asparaginase/glutaminase-like"/>
</dbReference>
<evidence type="ECO:0000259" key="10">
    <source>
        <dbReference type="Pfam" id="PF00710"/>
    </source>
</evidence>
<comment type="catalytic activity">
    <reaction evidence="5">
        <text>L-asparagine + H2O = L-aspartate + NH4(+)</text>
        <dbReference type="Rhea" id="RHEA:21016"/>
        <dbReference type="ChEBI" id="CHEBI:15377"/>
        <dbReference type="ChEBI" id="CHEBI:28938"/>
        <dbReference type="ChEBI" id="CHEBI:29991"/>
        <dbReference type="ChEBI" id="CHEBI:58048"/>
        <dbReference type="EC" id="3.5.1.1"/>
    </reaction>
</comment>
<evidence type="ECO:0000256" key="6">
    <source>
        <dbReference type="PIRSR" id="PIRSR001220-1"/>
    </source>
</evidence>
<evidence type="ECO:0000256" key="1">
    <source>
        <dbReference type="ARBA" id="ARBA00010518"/>
    </source>
</evidence>
<dbReference type="GO" id="GO:0006528">
    <property type="term" value="P:asparagine metabolic process"/>
    <property type="evidence" value="ECO:0007669"/>
    <property type="project" value="InterPro"/>
</dbReference>
<evidence type="ECO:0000256" key="3">
    <source>
        <dbReference type="ARBA" id="ARBA00012920"/>
    </source>
</evidence>
<dbReference type="EMBL" id="QCZG01000009">
    <property type="protein sequence ID" value="PWA12398.1"/>
    <property type="molecule type" value="Genomic_DNA"/>
</dbReference>
<feature type="binding site" evidence="7">
    <location>
        <begin position="87"/>
        <end position="88"/>
    </location>
    <ligand>
        <name>substrate</name>
    </ligand>
</feature>
<dbReference type="Proteomes" id="UP000245998">
    <property type="component" value="Unassembled WGS sequence"/>
</dbReference>
<dbReference type="AlphaFoldDB" id="A0A2U1K662"/>
<sequence>MKKILIVHTGGTIAMKENQAGGVSIEGKHPLSSFQERLASIASITTEHFSQLPSAHISPQIVLEVAKKIKDLKKKEQFDGVVITHGTDTLEETAYMLDLLFSQDCPIVLTGAMKSSNELGSDGPSNLMAAVRVAGSNEASGMGVLVVMNDEVHSAKYVTKTHTSSIAAFESPQNGPVGIVTKKDVVFFYKPLSEENYSIETIEKNVLLLKAYSGMGSELFEAIEQIKIDGIVIEAMGQGNLPPHIVPSLEKMIANDIPIVLVSRSQKGFVQPVYDYEGGGKQLKKKGVIFSNGLSGQKARLKLLIALQTTNDFNQLEKIFAL</sequence>
<keyword evidence="4" id="KW-0378">Hydrolase</keyword>
<evidence type="ECO:0000259" key="11">
    <source>
        <dbReference type="Pfam" id="PF17763"/>
    </source>
</evidence>
<dbReference type="PRINTS" id="PR00139">
    <property type="entry name" value="ASNGLNASE"/>
</dbReference>
<dbReference type="PIRSF" id="PIRSF500176">
    <property type="entry name" value="L_ASNase"/>
    <property type="match status" value="1"/>
</dbReference>
<dbReference type="GO" id="GO:0004067">
    <property type="term" value="F:asparaginase activity"/>
    <property type="evidence" value="ECO:0007669"/>
    <property type="project" value="UniProtKB-UniRule"/>
</dbReference>
<dbReference type="PANTHER" id="PTHR11707">
    <property type="entry name" value="L-ASPARAGINASE"/>
    <property type="match status" value="1"/>
</dbReference>
<dbReference type="InterPro" id="IPR004550">
    <property type="entry name" value="AsnASE_II"/>
</dbReference>
<dbReference type="FunFam" id="3.40.50.40:FF:000003">
    <property type="entry name" value="L-asparaginase 2"/>
    <property type="match status" value="1"/>
</dbReference>
<feature type="domain" description="Asparaginase/glutaminase C-terminal" evidence="11">
    <location>
        <begin position="205"/>
        <end position="320"/>
    </location>
</feature>
<dbReference type="PROSITE" id="PS00917">
    <property type="entry name" value="ASN_GLN_ASE_2"/>
    <property type="match status" value="1"/>
</dbReference>
<evidence type="ECO:0000313" key="12">
    <source>
        <dbReference type="EMBL" id="PWA12398.1"/>
    </source>
</evidence>
<comment type="similarity">
    <text evidence="1">Belongs to the asparaginase 1 family.</text>
</comment>
<organism evidence="12 13">
    <name type="scientific">Pueribacillus theae</name>
    <dbReference type="NCBI Taxonomy" id="2171751"/>
    <lineage>
        <taxon>Bacteria</taxon>
        <taxon>Bacillati</taxon>
        <taxon>Bacillota</taxon>
        <taxon>Bacilli</taxon>
        <taxon>Bacillales</taxon>
        <taxon>Bacillaceae</taxon>
        <taxon>Pueribacillus</taxon>
    </lineage>
</organism>
<feature type="binding site" evidence="7">
    <location>
        <position position="54"/>
    </location>
    <ligand>
        <name>substrate</name>
    </ligand>
</feature>
<evidence type="ECO:0000256" key="9">
    <source>
        <dbReference type="PROSITE-ProRule" id="PRU10100"/>
    </source>
</evidence>
<dbReference type="CDD" id="cd08964">
    <property type="entry name" value="L-asparaginase_II"/>
    <property type="match status" value="1"/>
</dbReference>
<dbReference type="PIRSF" id="PIRSF001220">
    <property type="entry name" value="L-ASNase_gatD"/>
    <property type="match status" value="1"/>
</dbReference>
<evidence type="ECO:0000313" key="13">
    <source>
        <dbReference type="Proteomes" id="UP000245998"/>
    </source>
</evidence>
<dbReference type="InterPro" id="IPR020827">
    <property type="entry name" value="Asparaginase/glutaminase_AS1"/>
</dbReference>
<dbReference type="OrthoDB" id="9788068at2"/>
<accession>A0A2U1K662</accession>
<feature type="active site" description="O-isoaspartyl threonine intermediate" evidence="6">
    <location>
        <position position="12"/>
    </location>
</feature>
<dbReference type="Gene3D" id="3.40.50.40">
    <property type="match status" value="1"/>
</dbReference>
<dbReference type="PANTHER" id="PTHR11707:SF28">
    <property type="entry name" value="60 KDA LYSOPHOSPHOLIPASE"/>
    <property type="match status" value="1"/>
</dbReference>
<evidence type="ECO:0000256" key="5">
    <source>
        <dbReference type="ARBA" id="ARBA00049366"/>
    </source>
</evidence>
<dbReference type="FunFam" id="3.40.50.1170:FF:000001">
    <property type="entry name" value="L-asparaginase 2"/>
    <property type="match status" value="1"/>
</dbReference>
<dbReference type="InterPro" id="IPR027475">
    <property type="entry name" value="Asparaginase/glutaminase_AS2"/>
</dbReference>
<name>A0A2U1K662_9BACI</name>
<comment type="subunit">
    <text evidence="2">Homotetramer.</text>
</comment>
<feature type="active site" evidence="9">
    <location>
        <position position="87"/>
    </location>
</feature>
<dbReference type="Gene3D" id="3.40.50.1170">
    <property type="entry name" value="L-asparaginase, N-terminal domain"/>
    <property type="match status" value="1"/>
</dbReference>
<dbReference type="InterPro" id="IPR027474">
    <property type="entry name" value="L-asparaginase_N"/>
</dbReference>
<dbReference type="Pfam" id="PF00710">
    <property type="entry name" value="Asparaginase"/>
    <property type="match status" value="1"/>
</dbReference>
<dbReference type="SMART" id="SM00870">
    <property type="entry name" value="Asparaginase"/>
    <property type="match status" value="1"/>
</dbReference>
<evidence type="ECO:0000256" key="7">
    <source>
        <dbReference type="PIRSR" id="PIRSR001220-2"/>
    </source>
</evidence>
<dbReference type="InterPro" id="IPR037152">
    <property type="entry name" value="L-asparaginase_N_sf"/>
</dbReference>
<dbReference type="InterPro" id="IPR040919">
    <property type="entry name" value="Asparaginase_C"/>
</dbReference>
<feature type="active site" evidence="8">
    <location>
        <position position="12"/>
    </location>
</feature>
<reference evidence="12 13" key="1">
    <citation type="submission" date="2018-04" db="EMBL/GenBank/DDBJ databases">
        <title>Camelliibacillus theae gen. nov., sp. nov., isolated from Pu'er tea.</title>
        <authorList>
            <person name="Niu L."/>
        </authorList>
    </citation>
    <scope>NUCLEOTIDE SEQUENCE [LARGE SCALE GENOMIC DNA]</scope>
    <source>
        <strain evidence="12 13">T8</strain>
    </source>
</reference>
<evidence type="ECO:0000256" key="2">
    <source>
        <dbReference type="ARBA" id="ARBA00011881"/>
    </source>
</evidence>
<dbReference type="SUPFAM" id="SSF53774">
    <property type="entry name" value="Glutaminase/Asparaginase"/>
    <property type="match status" value="1"/>
</dbReference>
<proteinExistence type="inferred from homology"/>
<evidence type="ECO:0000256" key="4">
    <source>
        <dbReference type="ARBA" id="ARBA00022801"/>
    </source>
</evidence>
<dbReference type="Pfam" id="PF17763">
    <property type="entry name" value="Asparaginase_C"/>
    <property type="match status" value="1"/>
</dbReference>
<dbReference type="PROSITE" id="PS00144">
    <property type="entry name" value="ASN_GLN_ASE_1"/>
    <property type="match status" value="1"/>
</dbReference>
<keyword evidence="13" id="KW-1185">Reference proteome</keyword>
<protein>
    <recommendedName>
        <fullName evidence="3">asparaginase</fullName>
        <ecNumber evidence="3">3.5.1.1</ecNumber>
    </recommendedName>
</protein>
<dbReference type="InterPro" id="IPR036152">
    <property type="entry name" value="Asp/glu_Ase-like_sf"/>
</dbReference>
<dbReference type="SFLD" id="SFLDS00057">
    <property type="entry name" value="Glutaminase/Asparaginase"/>
    <property type="match status" value="1"/>
</dbReference>
<dbReference type="EC" id="3.5.1.1" evidence="3"/>
<dbReference type="RefSeq" id="WP_116554032.1">
    <property type="nucleotide sequence ID" value="NZ_QCZG01000009.1"/>
</dbReference>
<evidence type="ECO:0000256" key="8">
    <source>
        <dbReference type="PROSITE-ProRule" id="PRU10099"/>
    </source>
</evidence>